<dbReference type="InterPro" id="IPR015797">
    <property type="entry name" value="NUDIX_hydrolase-like_dom_sf"/>
</dbReference>
<dbReference type="SUPFAM" id="SSF55811">
    <property type="entry name" value="Nudix"/>
    <property type="match status" value="1"/>
</dbReference>
<feature type="domain" description="Nudix hydrolase" evidence="2">
    <location>
        <begin position="14"/>
        <end position="145"/>
    </location>
</feature>
<sequence length="159" mass="18279">MINCTFENGNKALLRHITIGAIVINKEKTKILLGKRSMKISNGGKYNLLGGFLGRDETTEQAVLREIKEESGYSGKIISLFRVNDSPYRAQEDRQNVDFAFIVEAQETIGKEDWESTEIKWFDLNNLPAKEQFAFDHRETIDLFLKFLNTPFPLLIIHI</sequence>
<dbReference type="InterPro" id="IPR000086">
    <property type="entry name" value="NUDIX_hydrolase_dom"/>
</dbReference>
<dbReference type="Gene3D" id="3.90.79.10">
    <property type="entry name" value="Nucleoside Triphosphate Pyrophosphohydrolase"/>
    <property type="match status" value="1"/>
</dbReference>
<dbReference type="PANTHER" id="PTHR43736:SF1">
    <property type="entry name" value="DIHYDRONEOPTERIN TRIPHOSPHATE DIPHOSPHATASE"/>
    <property type="match status" value="1"/>
</dbReference>
<dbReference type="PROSITE" id="PS00893">
    <property type="entry name" value="NUDIX_BOX"/>
    <property type="match status" value="1"/>
</dbReference>
<name>A0A0G0JCI4_9BACT</name>
<dbReference type="Pfam" id="PF00293">
    <property type="entry name" value="NUDIX"/>
    <property type="match status" value="1"/>
</dbReference>
<reference evidence="3 4" key="1">
    <citation type="journal article" date="2015" name="Nature">
        <title>rRNA introns, odd ribosomes, and small enigmatic genomes across a large radiation of phyla.</title>
        <authorList>
            <person name="Brown C.T."/>
            <person name="Hug L.A."/>
            <person name="Thomas B.C."/>
            <person name="Sharon I."/>
            <person name="Castelle C.J."/>
            <person name="Singh A."/>
            <person name="Wilkins M.J."/>
            <person name="Williams K.H."/>
            <person name="Banfield J.F."/>
        </authorList>
    </citation>
    <scope>NUCLEOTIDE SEQUENCE [LARGE SCALE GENOMIC DNA]</scope>
</reference>
<dbReference type="InterPro" id="IPR020084">
    <property type="entry name" value="NUDIX_hydrolase_CS"/>
</dbReference>
<comment type="caution">
    <text evidence="3">The sequence shown here is derived from an EMBL/GenBank/DDBJ whole genome shotgun (WGS) entry which is preliminary data.</text>
</comment>
<evidence type="ECO:0000313" key="4">
    <source>
        <dbReference type="Proteomes" id="UP000034917"/>
    </source>
</evidence>
<gene>
    <name evidence="3" type="ORF">US40_C0005G0051</name>
</gene>
<evidence type="ECO:0000256" key="1">
    <source>
        <dbReference type="ARBA" id="ARBA00022801"/>
    </source>
</evidence>
<dbReference type="PANTHER" id="PTHR43736">
    <property type="entry name" value="ADP-RIBOSE PYROPHOSPHATASE"/>
    <property type="match status" value="1"/>
</dbReference>
<dbReference type="EMBL" id="LBSV01000005">
    <property type="protein sequence ID" value="KKQ25881.1"/>
    <property type="molecule type" value="Genomic_DNA"/>
</dbReference>
<organism evidence="3 4">
    <name type="scientific">Candidatus Roizmanbacteria bacterium GW2011_GWC2_37_13</name>
    <dbReference type="NCBI Taxonomy" id="1618486"/>
    <lineage>
        <taxon>Bacteria</taxon>
        <taxon>Candidatus Roizmaniibacteriota</taxon>
    </lineage>
</organism>
<dbReference type="GO" id="GO:0016787">
    <property type="term" value="F:hydrolase activity"/>
    <property type="evidence" value="ECO:0007669"/>
    <property type="project" value="UniProtKB-KW"/>
</dbReference>
<keyword evidence="1 3" id="KW-0378">Hydrolase</keyword>
<evidence type="ECO:0000259" key="2">
    <source>
        <dbReference type="PROSITE" id="PS51462"/>
    </source>
</evidence>
<accession>A0A0G0JCI4</accession>
<proteinExistence type="predicted"/>
<dbReference type="AlphaFoldDB" id="A0A0G0JCI4"/>
<evidence type="ECO:0000313" key="3">
    <source>
        <dbReference type="EMBL" id="KKQ25881.1"/>
    </source>
</evidence>
<dbReference type="Proteomes" id="UP000034917">
    <property type="component" value="Unassembled WGS sequence"/>
</dbReference>
<dbReference type="PROSITE" id="PS51462">
    <property type="entry name" value="NUDIX"/>
    <property type="match status" value="1"/>
</dbReference>
<protein>
    <submittedName>
        <fullName evidence="3">Hydrolase, NUDIX family</fullName>
    </submittedName>
</protein>